<dbReference type="Pfam" id="PF07679">
    <property type="entry name" value="I-set"/>
    <property type="match status" value="1"/>
</dbReference>
<dbReference type="InterPro" id="IPR013783">
    <property type="entry name" value="Ig-like_fold"/>
</dbReference>
<dbReference type="InterPro" id="IPR036055">
    <property type="entry name" value="LDL_receptor-like_sf"/>
</dbReference>
<dbReference type="Gene3D" id="2.60.40.10">
    <property type="entry name" value="Immunoglobulins"/>
    <property type="match status" value="1"/>
</dbReference>
<reference evidence="4" key="3">
    <citation type="submission" date="2023-05" db="EMBL/GenBank/DDBJ databases">
        <authorList>
            <person name="Smith C.H."/>
        </authorList>
    </citation>
    <scope>NUCLEOTIDE SEQUENCE</scope>
    <source>
        <strain evidence="4">CHS0354</strain>
        <tissue evidence="4">Mantle</tissue>
    </source>
</reference>
<dbReference type="InterPro" id="IPR036179">
    <property type="entry name" value="Ig-like_dom_sf"/>
</dbReference>
<dbReference type="Proteomes" id="UP001195483">
    <property type="component" value="Unassembled WGS sequence"/>
</dbReference>
<reference evidence="4" key="2">
    <citation type="journal article" date="2021" name="Genome Biol. Evol.">
        <title>Developing a high-quality reference genome for a parasitic bivalve with doubly uniparental inheritance (Bivalvia: Unionida).</title>
        <authorList>
            <person name="Smith C.H."/>
        </authorList>
    </citation>
    <scope>NUCLEOTIDE SEQUENCE</scope>
    <source>
        <strain evidence="4">CHS0354</strain>
        <tissue evidence="4">Mantle</tissue>
    </source>
</reference>
<protein>
    <recommendedName>
        <fullName evidence="3">Ig-like domain-containing protein</fullName>
    </recommendedName>
</protein>
<dbReference type="SUPFAM" id="SSF57424">
    <property type="entry name" value="LDL receptor-like module"/>
    <property type="match status" value="1"/>
</dbReference>
<feature type="domain" description="Ig-like" evidence="3">
    <location>
        <begin position="1"/>
        <end position="82"/>
    </location>
</feature>
<dbReference type="InterPro" id="IPR002172">
    <property type="entry name" value="LDrepeatLR_classA_rpt"/>
</dbReference>
<keyword evidence="2" id="KW-1015">Disulfide bond</keyword>
<dbReference type="InterPro" id="IPR007110">
    <property type="entry name" value="Ig-like_dom"/>
</dbReference>
<proteinExistence type="predicted"/>
<reference evidence="4" key="1">
    <citation type="journal article" date="2021" name="Genome Biol. Evol.">
        <title>A High-Quality Reference Genome for a Parasitic Bivalve with Doubly Uniparental Inheritance (Bivalvia: Unionida).</title>
        <authorList>
            <person name="Smith C.H."/>
        </authorList>
    </citation>
    <scope>NUCLEOTIDE SEQUENCE</scope>
    <source>
        <strain evidence="4">CHS0354</strain>
    </source>
</reference>
<evidence type="ECO:0000313" key="5">
    <source>
        <dbReference type="Proteomes" id="UP001195483"/>
    </source>
</evidence>
<keyword evidence="5" id="KW-1185">Reference proteome</keyword>
<name>A0AAE0SUY2_9BIVA</name>
<dbReference type="GO" id="GO:0016020">
    <property type="term" value="C:membrane"/>
    <property type="evidence" value="ECO:0007669"/>
    <property type="project" value="UniProtKB-SubCell"/>
</dbReference>
<evidence type="ECO:0000256" key="2">
    <source>
        <dbReference type="ARBA" id="ARBA00023157"/>
    </source>
</evidence>
<dbReference type="EMBL" id="JAEAOA010000274">
    <property type="protein sequence ID" value="KAK3598219.1"/>
    <property type="molecule type" value="Genomic_DNA"/>
</dbReference>
<dbReference type="CDD" id="cd00112">
    <property type="entry name" value="LDLa"/>
    <property type="match status" value="1"/>
</dbReference>
<dbReference type="Gene3D" id="4.10.400.10">
    <property type="entry name" value="Low-density Lipoprotein Receptor"/>
    <property type="match status" value="1"/>
</dbReference>
<feature type="non-terminal residue" evidence="4">
    <location>
        <position position="171"/>
    </location>
</feature>
<gene>
    <name evidence="4" type="ORF">CHS0354_003477</name>
</gene>
<evidence type="ECO:0000259" key="3">
    <source>
        <dbReference type="PROSITE" id="PS50835"/>
    </source>
</evidence>
<organism evidence="4 5">
    <name type="scientific">Potamilus streckersoni</name>
    <dbReference type="NCBI Taxonomy" id="2493646"/>
    <lineage>
        <taxon>Eukaryota</taxon>
        <taxon>Metazoa</taxon>
        <taxon>Spiralia</taxon>
        <taxon>Lophotrochozoa</taxon>
        <taxon>Mollusca</taxon>
        <taxon>Bivalvia</taxon>
        <taxon>Autobranchia</taxon>
        <taxon>Heteroconchia</taxon>
        <taxon>Palaeoheterodonta</taxon>
        <taxon>Unionida</taxon>
        <taxon>Unionoidea</taxon>
        <taxon>Unionidae</taxon>
        <taxon>Ambleminae</taxon>
        <taxon>Lampsilini</taxon>
        <taxon>Potamilus</taxon>
    </lineage>
</organism>
<dbReference type="PROSITE" id="PS50835">
    <property type="entry name" value="IG_LIKE"/>
    <property type="match status" value="1"/>
</dbReference>
<dbReference type="AlphaFoldDB" id="A0AAE0SUY2"/>
<dbReference type="PANTHER" id="PTHR44170:SF6">
    <property type="entry name" value="CONTACTIN"/>
    <property type="match status" value="1"/>
</dbReference>
<dbReference type="GO" id="GO:0098609">
    <property type="term" value="P:cell-cell adhesion"/>
    <property type="evidence" value="ECO:0007669"/>
    <property type="project" value="TreeGrafter"/>
</dbReference>
<sequence>MKIKKYIFPNYSPIPDVEWFKDGVKLPDTSFLPDGNPRYRIDPEDSTGRRLIISKLEVKDEGDYECRATNSEGTNEGTVRVTVTGAPQWNVGPLKSMRVPVGATAQFKCDTVSYHATSSLPMWMKNGVPMIGCGVKKFWCGDGTGCYDYNKKCDNINDCPGNPGADEQNCP</sequence>
<evidence type="ECO:0000313" key="4">
    <source>
        <dbReference type="EMBL" id="KAK3598219.1"/>
    </source>
</evidence>
<dbReference type="SUPFAM" id="SSF48726">
    <property type="entry name" value="Immunoglobulin"/>
    <property type="match status" value="1"/>
</dbReference>
<keyword evidence="1" id="KW-0677">Repeat</keyword>
<dbReference type="InterPro" id="IPR013098">
    <property type="entry name" value="Ig_I-set"/>
</dbReference>
<accession>A0AAE0SUY2</accession>
<comment type="caution">
    <text evidence="4">The sequence shown here is derived from an EMBL/GenBank/DDBJ whole genome shotgun (WGS) entry which is preliminary data.</text>
</comment>
<dbReference type="PANTHER" id="PTHR44170">
    <property type="entry name" value="PROTEIN SIDEKICK"/>
    <property type="match status" value="1"/>
</dbReference>
<evidence type="ECO:0000256" key="1">
    <source>
        <dbReference type="ARBA" id="ARBA00022737"/>
    </source>
</evidence>